<evidence type="ECO:0000256" key="1">
    <source>
        <dbReference type="SAM" id="SignalP"/>
    </source>
</evidence>
<sequence length="131" mass="14997">MTRRYVACTVPYLMGLIILGCVLCATGAQAVMTETQLTNGTANDEIHPAIWGNHVVFEDNREGQIDIWLYDVRTQSKYRISRAGTNETWPDICEDRIVWEDRRNGDIDVYMYDLSVDTDGDGIPNYRDSDR</sequence>
<evidence type="ECO:0000313" key="2">
    <source>
        <dbReference type="EMBL" id="KPJ64050.1"/>
    </source>
</evidence>
<dbReference type="InterPro" id="IPR027618">
    <property type="entry name" value="Beta_prop_Msarc"/>
</dbReference>
<dbReference type="Gene3D" id="2.120.10.30">
    <property type="entry name" value="TolB, C-terminal domain"/>
    <property type="match status" value="1"/>
</dbReference>
<gene>
    <name evidence="2" type="ORF">AMK68_02515</name>
</gene>
<feature type="non-terminal residue" evidence="2">
    <location>
        <position position="131"/>
    </location>
</feature>
<organism evidence="2 3">
    <name type="scientific">candidate division KD3-62 bacterium DG_56</name>
    <dbReference type="NCBI Taxonomy" id="1704032"/>
    <lineage>
        <taxon>Bacteria</taxon>
        <taxon>candidate division KD3-62</taxon>
    </lineage>
</organism>
<dbReference type="InterPro" id="IPR011042">
    <property type="entry name" value="6-blade_b-propeller_TolB-like"/>
</dbReference>
<dbReference type="AlphaFoldDB" id="A0A0S7XNH9"/>
<feature type="signal peptide" evidence="1">
    <location>
        <begin position="1"/>
        <end position="30"/>
    </location>
</feature>
<dbReference type="Proteomes" id="UP000052020">
    <property type="component" value="Unassembled WGS sequence"/>
</dbReference>
<dbReference type="PROSITE" id="PS51257">
    <property type="entry name" value="PROKAR_LIPOPROTEIN"/>
    <property type="match status" value="1"/>
</dbReference>
<dbReference type="PATRIC" id="fig|1704032.3.peg.296"/>
<dbReference type="PANTHER" id="PTHR36842:SF1">
    <property type="entry name" value="PROTEIN TOLB"/>
    <property type="match status" value="1"/>
</dbReference>
<dbReference type="NCBIfam" id="TIGR04275">
    <property type="entry name" value="beta_prop_Msarc"/>
    <property type="match status" value="2"/>
</dbReference>
<reference evidence="2 3" key="1">
    <citation type="journal article" date="2015" name="Microbiome">
        <title>Genomic resolution of linkages in carbon, nitrogen, and sulfur cycling among widespread estuary sediment bacteria.</title>
        <authorList>
            <person name="Baker B.J."/>
            <person name="Lazar C.S."/>
            <person name="Teske A.P."/>
            <person name="Dick G.J."/>
        </authorList>
    </citation>
    <scope>NUCLEOTIDE SEQUENCE [LARGE SCALE GENOMIC DNA]</scope>
    <source>
        <strain evidence="2">DG_56</strain>
    </source>
</reference>
<feature type="chain" id="PRO_5006640152" description="Dipeptidylpeptidase IV N-terminal domain-containing protein" evidence="1">
    <location>
        <begin position="31"/>
        <end position="131"/>
    </location>
</feature>
<dbReference type="EMBL" id="LIZY01000046">
    <property type="protein sequence ID" value="KPJ64050.1"/>
    <property type="molecule type" value="Genomic_DNA"/>
</dbReference>
<dbReference type="SUPFAM" id="SSF69304">
    <property type="entry name" value="Tricorn protease N-terminal domain"/>
    <property type="match status" value="1"/>
</dbReference>
<proteinExistence type="predicted"/>
<protein>
    <recommendedName>
        <fullName evidence="4">Dipeptidylpeptidase IV N-terminal domain-containing protein</fullName>
    </recommendedName>
</protein>
<evidence type="ECO:0008006" key="4">
    <source>
        <dbReference type="Google" id="ProtNLM"/>
    </source>
</evidence>
<comment type="caution">
    <text evidence="2">The sequence shown here is derived from an EMBL/GenBank/DDBJ whole genome shotgun (WGS) entry which is preliminary data.</text>
</comment>
<name>A0A0S7XNH9_9BACT</name>
<evidence type="ECO:0000313" key="3">
    <source>
        <dbReference type="Proteomes" id="UP000052020"/>
    </source>
</evidence>
<accession>A0A0S7XNH9</accession>
<keyword evidence="1" id="KW-0732">Signal</keyword>
<dbReference type="PANTHER" id="PTHR36842">
    <property type="entry name" value="PROTEIN TOLB HOMOLOG"/>
    <property type="match status" value="1"/>
</dbReference>